<dbReference type="Proteomes" id="UP000659124">
    <property type="component" value="Unassembled WGS sequence"/>
</dbReference>
<evidence type="ECO:0000259" key="1">
    <source>
        <dbReference type="Pfam" id="PF10988"/>
    </source>
</evidence>
<reference evidence="2 3" key="1">
    <citation type="submission" date="2020-09" db="EMBL/GenBank/DDBJ databases">
        <title>Genome sequences of type strains of Chitinophaga qingshengii and Chitinophaga varians.</title>
        <authorList>
            <person name="Kittiwongwattana C."/>
        </authorList>
    </citation>
    <scope>NUCLEOTIDE SEQUENCE [LARGE SCALE GENOMIC DNA]</scope>
    <source>
        <strain evidence="2 3">JCM 30026</strain>
    </source>
</reference>
<dbReference type="Pfam" id="PF10988">
    <property type="entry name" value="DUF2807"/>
    <property type="match status" value="1"/>
</dbReference>
<dbReference type="InterPro" id="IPR021255">
    <property type="entry name" value="DUF2807"/>
</dbReference>
<organism evidence="2 3">
    <name type="scientific">Chitinophaga qingshengii</name>
    <dbReference type="NCBI Taxonomy" id="1569794"/>
    <lineage>
        <taxon>Bacteria</taxon>
        <taxon>Pseudomonadati</taxon>
        <taxon>Bacteroidota</taxon>
        <taxon>Chitinophagia</taxon>
        <taxon>Chitinophagales</taxon>
        <taxon>Chitinophagaceae</taxon>
        <taxon>Chitinophaga</taxon>
    </lineage>
</organism>
<dbReference type="RefSeq" id="WP_188089028.1">
    <property type="nucleotide sequence ID" value="NZ_JACVFC010000002.1"/>
</dbReference>
<proteinExistence type="predicted"/>
<dbReference type="EMBL" id="JACVFC010000002">
    <property type="protein sequence ID" value="MBC9931883.1"/>
    <property type="molecule type" value="Genomic_DNA"/>
</dbReference>
<accession>A0ABR7TN22</accession>
<sequence>MKTTFKYVVSGTFLVAFCALLASFTISRAILEERVRGNGQMKSESRTAGNFNKISTGGVYHVELQQGSTNSIQIDAEENLLPYIETNISGNQLEIYTRKGINIDPTKKIIVHVTIQQVKKLTASGACSFTGKGPIKSDDLEVVLSGATSADLNLAARKLEVGMSGASQVDLKGTCSEVSYGASGAAHINALDFQTQEVKVAISGSGEAKVFAEKKLDVSVSGVGKVRYKGSPAVTQSVSGMGNVRPI</sequence>
<feature type="domain" description="Putative auto-transporter adhesin head GIN" evidence="1">
    <location>
        <begin position="50"/>
        <end position="232"/>
    </location>
</feature>
<name>A0ABR7TN22_9BACT</name>
<protein>
    <submittedName>
        <fullName evidence="2">DUF2807 domain-containing protein</fullName>
    </submittedName>
</protein>
<dbReference type="Gene3D" id="2.160.20.120">
    <property type="match status" value="1"/>
</dbReference>
<dbReference type="PANTHER" id="PTHR39200">
    <property type="entry name" value="HYPOTHETICAL EXPORTED PROTEIN"/>
    <property type="match status" value="1"/>
</dbReference>
<evidence type="ECO:0000313" key="3">
    <source>
        <dbReference type="Proteomes" id="UP000659124"/>
    </source>
</evidence>
<comment type="caution">
    <text evidence="2">The sequence shown here is derived from an EMBL/GenBank/DDBJ whole genome shotgun (WGS) entry which is preliminary data.</text>
</comment>
<keyword evidence="3" id="KW-1185">Reference proteome</keyword>
<evidence type="ECO:0000313" key="2">
    <source>
        <dbReference type="EMBL" id="MBC9931883.1"/>
    </source>
</evidence>
<dbReference type="PANTHER" id="PTHR39200:SF1">
    <property type="entry name" value="AUTO-TRANSPORTER ADHESIN HEAD GIN DOMAIN-CONTAINING PROTEIN-RELATED"/>
    <property type="match status" value="1"/>
</dbReference>
<gene>
    <name evidence="2" type="ORF">ICL07_15975</name>
</gene>